<evidence type="ECO:0000313" key="4">
    <source>
        <dbReference type="EMBL" id="OGE26630.1"/>
    </source>
</evidence>
<dbReference type="InterPro" id="IPR004821">
    <property type="entry name" value="Cyt_trans-like"/>
</dbReference>
<proteinExistence type="predicted"/>
<evidence type="ECO:0000256" key="1">
    <source>
        <dbReference type="ARBA" id="ARBA00022679"/>
    </source>
</evidence>
<dbReference type="SUPFAM" id="SSF52374">
    <property type="entry name" value="Nucleotidylyl transferase"/>
    <property type="match status" value="1"/>
</dbReference>
<accession>A0A1F5JDR3</accession>
<sequence length="140" mass="15845">MVDKKDKIVLVGGCFDVLHPAHVIFLEKAKKMGDFLVVILESDEKIKKIKGANRPVYSQKDRAMMLTALKAVDKVVLLPVMEKEKEYDELVRKIKPDIIVTTRGDPQIYHKQRTAKLTGAKVKYATKFISKFSTTNALAK</sequence>
<dbReference type="Gene3D" id="3.40.50.620">
    <property type="entry name" value="HUPs"/>
    <property type="match status" value="1"/>
</dbReference>
<dbReference type="PANTHER" id="PTHR43793:SF1">
    <property type="entry name" value="FAD SYNTHASE"/>
    <property type="match status" value="1"/>
</dbReference>
<dbReference type="PANTHER" id="PTHR43793">
    <property type="entry name" value="FAD SYNTHASE"/>
    <property type="match status" value="1"/>
</dbReference>
<feature type="domain" description="Cytidyltransferase-like" evidence="3">
    <location>
        <begin position="10"/>
        <end position="101"/>
    </location>
</feature>
<dbReference type="Pfam" id="PF01467">
    <property type="entry name" value="CTP_transf_like"/>
    <property type="match status" value="1"/>
</dbReference>
<dbReference type="GO" id="GO:0016779">
    <property type="term" value="F:nucleotidyltransferase activity"/>
    <property type="evidence" value="ECO:0007669"/>
    <property type="project" value="UniProtKB-KW"/>
</dbReference>
<dbReference type="Proteomes" id="UP000177042">
    <property type="component" value="Unassembled WGS sequence"/>
</dbReference>
<dbReference type="InterPro" id="IPR050385">
    <property type="entry name" value="Archaeal_FAD_synthase"/>
</dbReference>
<evidence type="ECO:0000259" key="3">
    <source>
        <dbReference type="Pfam" id="PF01467"/>
    </source>
</evidence>
<name>A0A1F5JDR3_9BACT</name>
<comment type="caution">
    <text evidence="4">The sequence shown here is derived from an EMBL/GenBank/DDBJ whole genome shotgun (WGS) entry which is preliminary data.</text>
</comment>
<protein>
    <recommendedName>
        <fullName evidence="3">Cytidyltransferase-like domain-containing protein</fullName>
    </recommendedName>
</protein>
<keyword evidence="2" id="KW-0548">Nucleotidyltransferase</keyword>
<evidence type="ECO:0000256" key="2">
    <source>
        <dbReference type="ARBA" id="ARBA00022695"/>
    </source>
</evidence>
<gene>
    <name evidence="4" type="ORF">A3C26_04540</name>
</gene>
<reference evidence="4 5" key="1">
    <citation type="journal article" date="2016" name="Nat. Commun.">
        <title>Thousands of microbial genomes shed light on interconnected biogeochemical processes in an aquifer system.</title>
        <authorList>
            <person name="Anantharaman K."/>
            <person name="Brown C.T."/>
            <person name="Hug L.A."/>
            <person name="Sharon I."/>
            <person name="Castelle C.J."/>
            <person name="Probst A.J."/>
            <person name="Thomas B.C."/>
            <person name="Singh A."/>
            <person name="Wilkins M.J."/>
            <person name="Karaoz U."/>
            <person name="Brodie E.L."/>
            <person name="Williams K.H."/>
            <person name="Hubbard S.S."/>
            <person name="Banfield J.F."/>
        </authorList>
    </citation>
    <scope>NUCLEOTIDE SEQUENCE [LARGE SCALE GENOMIC DNA]</scope>
</reference>
<evidence type="ECO:0000313" key="5">
    <source>
        <dbReference type="Proteomes" id="UP000177042"/>
    </source>
</evidence>
<dbReference type="InterPro" id="IPR014729">
    <property type="entry name" value="Rossmann-like_a/b/a_fold"/>
</dbReference>
<organism evidence="4 5">
    <name type="scientific">Candidatus Daviesbacteria bacterium RIFCSPHIGHO2_02_FULL_39_12</name>
    <dbReference type="NCBI Taxonomy" id="1797770"/>
    <lineage>
        <taxon>Bacteria</taxon>
        <taxon>Candidatus Daviesiibacteriota</taxon>
    </lineage>
</organism>
<dbReference type="EMBL" id="MFCX01000006">
    <property type="protein sequence ID" value="OGE26630.1"/>
    <property type="molecule type" value="Genomic_DNA"/>
</dbReference>
<dbReference type="NCBIfam" id="TIGR00125">
    <property type="entry name" value="cyt_tran_rel"/>
    <property type="match status" value="1"/>
</dbReference>
<keyword evidence="1" id="KW-0808">Transferase</keyword>
<dbReference type="AlphaFoldDB" id="A0A1F5JDR3"/>